<organism evidence="2">
    <name type="scientific">Octopus bimaculoides</name>
    <name type="common">California two-spotted octopus</name>
    <dbReference type="NCBI Taxonomy" id="37653"/>
    <lineage>
        <taxon>Eukaryota</taxon>
        <taxon>Metazoa</taxon>
        <taxon>Spiralia</taxon>
        <taxon>Lophotrochozoa</taxon>
        <taxon>Mollusca</taxon>
        <taxon>Cephalopoda</taxon>
        <taxon>Coleoidea</taxon>
        <taxon>Octopodiformes</taxon>
        <taxon>Octopoda</taxon>
        <taxon>Incirrata</taxon>
        <taxon>Octopodidae</taxon>
        <taxon>Octopus</taxon>
    </lineage>
</organism>
<gene>
    <name evidence="2" type="ORF">OCBIM_22022218mg</name>
</gene>
<feature type="transmembrane region" description="Helical" evidence="1">
    <location>
        <begin position="6"/>
        <end position="30"/>
    </location>
</feature>
<proteinExistence type="predicted"/>
<reference evidence="2" key="1">
    <citation type="submission" date="2015-07" db="EMBL/GenBank/DDBJ databases">
        <title>MeaNS - Measles Nucleotide Surveillance Program.</title>
        <authorList>
            <person name="Tran T."/>
            <person name="Druce J."/>
        </authorList>
    </citation>
    <scope>NUCLEOTIDE SEQUENCE</scope>
    <source>
        <strain evidence="2">UCB-OBI-ISO-001</strain>
        <tissue evidence="2">Gonad</tissue>
    </source>
</reference>
<sequence length="63" mass="6925">MMCVYFISVVCVFNFFAMILCMCVCVFLYCKSMTASVILPGGRATLPPGVVVNKTHSRNPLSL</sequence>
<protein>
    <submittedName>
        <fullName evidence="2">Uncharacterized protein</fullName>
    </submittedName>
</protein>
<name>A0A0L8IBQ7_OCTBM</name>
<evidence type="ECO:0000313" key="2">
    <source>
        <dbReference type="EMBL" id="KOF98882.1"/>
    </source>
</evidence>
<dbReference type="AlphaFoldDB" id="A0A0L8IBQ7"/>
<keyword evidence="1" id="KW-1133">Transmembrane helix</keyword>
<keyword evidence="1" id="KW-0812">Transmembrane</keyword>
<dbReference type="EMBL" id="KQ416062">
    <property type="protein sequence ID" value="KOF98882.1"/>
    <property type="molecule type" value="Genomic_DNA"/>
</dbReference>
<evidence type="ECO:0000256" key="1">
    <source>
        <dbReference type="SAM" id="Phobius"/>
    </source>
</evidence>
<accession>A0A0L8IBQ7</accession>
<keyword evidence="1" id="KW-0472">Membrane</keyword>